<dbReference type="InterPro" id="IPR018247">
    <property type="entry name" value="EF_Hand_1_Ca_BS"/>
</dbReference>
<dbReference type="SUPFAM" id="SSF47473">
    <property type="entry name" value="EF-hand"/>
    <property type="match status" value="1"/>
</dbReference>
<accession>A0ABU6WNT3</accession>
<keyword evidence="4" id="KW-1185">Reference proteome</keyword>
<dbReference type="Proteomes" id="UP001341840">
    <property type="component" value="Unassembled WGS sequence"/>
</dbReference>
<dbReference type="PANTHER" id="PTHR34574:SF12">
    <property type="entry name" value="CALCIUM-BINDING EF HAND FAMILY PROTEIN"/>
    <property type="match status" value="1"/>
</dbReference>
<evidence type="ECO:0000256" key="1">
    <source>
        <dbReference type="ARBA" id="ARBA00022837"/>
    </source>
</evidence>
<dbReference type="EMBL" id="JASCZI010181816">
    <property type="protein sequence ID" value="MED6185960.1"/>
    <property type="molecule type" value="Genomic_DNA"/>
</dbReference>
<name>A0ABU6WNT3_9FABA</name>
<dbReference type="PROSITE" id="PS00018">
    <property type="entry name" value="EF_HAND_1"/>
    <property type="match status" value="2"/>
</dbReference>
<feature type="domain" description="EF-hand" evidence="2">
    <location>
        <begin position="20"/>
        <end position="55"/>
    </location>
</feature>
<organism evidence="3 4">
    <name type="scientific">Stylosanthes scabra</name>
    <dbReference type="NCBI Taxonomy" id="79078"/>
    <lineage>
        <taxon>Eukaryota</taxon>
        <taxon>Viridiplantae</taxon>
        <taxon>Streptophyta</taxon>
        <taxon>Embryophyta</taxon>
        <taxon>Tracheophyta</taxon>
        <taxon>Spermatophyta</taxon>
        <taxon>Magnoliopsida</taxon>
        <taxon>eudicotyledons</taxon>
        <taxon>Gunneridae</taxon>
        <taxon>Pentapetalae</taxon>
        <taxon>rosids</taxon>
        <taxon>fabids</taxon>
        <taxon>Fabales</taxon>
        <taxon>Fabaceae</taxon>
        <taxon>Papilionoideae</taxon>
        <taxon>50 kb inversion clade</taxon>
        <taxon>dalbergioids sensu lato</taxon>
        <taxon>Dalbergieae</taxon>
        <taxon>Pterocarpus clade</taxon>
        <taxon>Stylosanthes</taxon>
    </lineage>
</organism>
<dbReference type="InterPro" id="IPR002048">
    <property type="entry name" value="EF_hand_dom"/>
</dbReference>
<comment type="caution">
    <text evidence="3">The sequence shown here is derived from an EMBL/GenBank/DDBJ whole genome shotgun (WGS) entry which is preliminary data.</text>
</comment>
<keyword evidence="1" id="KW-0106">Calcium</keyword>
<feature type="domain" description="EF-hand" evidence="2">
    <location>
        <begin position="65"/>
        <end position="100"/>
    </location>
</feature>
<dbReference type="CDD" id="cd00051">
    <property type="entry name" value="EFh"/>
    <property type="match status" value="1"/>
</dbReference>
<evidence type="ECO:0000313" key="3">
    <source>
        <dbReference type="EMBL" id="MED6185960.1"/>
    </source>
</evidence>
<evidence type="ECO:0000313" key="4">
    <source>
        <dbReference type="Proteomes" id="UP001341840"/>
    </source>
</evidence>
<dbReference type="PROSITE" id="PS50222">
    <property type="entry name" value="EF_HAND_2"/>
    <property type="match status" value="2"/>
</dbReference>
<dbReference type="InterPro" id="IPR011992">
    <property type="entry name" value="EF-hand-dom_pair"/>
</dbReference>
<dbReference type="PANTHER" id="PTHR34574">
    <property type="entry name" value="CALCIUM-BINDING EF-HAND FAMILY PROTEIN-RELATED"/>
    <property type="match status" value="1"/>
</dbReference>
<evidence type="ECO:0000259" key="2">
    <source>
        <dbReference type="PROSITE" id="PS50222"/>
    </source>
</evidence>
<gene>
    <name evidence="3" type="ORF">PIB30_062155</name>
</gene>
<reference evidence="3 4" key="1">
    <citation type="journal article" date="2023" name="Plants (Basel)">
        <title>Bridging the Gap: Combining Genomics and Transcriptomics Approaches to Understand Stylosanthes scabra, an Orphan Legume from the Brazilian Caatinga.</title>
        <authorList>
            <person name="Ferreira-Neto J.R.C."/>
            <person name="da Silva M.D."/>
            <person name="Binneck E."/>
            <person name="de Melo N.F."/>
            <person name="da Silva R.H."/>
            <person name="de Melo A.L.T.M."/>
            <person name="Pandolfi V."/>
            <person name="Bustamante F.O."/>
            <person name="Brasileiro-Vidal A.C."/>
            <person name="Benko-Iseppon A.M."/>
        </authorList>
    </citation>
    <scope>NUCLEOTIDE SEQUENCE [LARGE SCALE GENOMIC DNA]</scope>
    <source>
        <tissue evidence="3">Leaves</tissue>
    </source>
</reference>
<sequence length="193" mass="21445">MSEAVVSSGTVINFVHDKAGFDKFVQTCFDMVDGNGDGMLSPEEVRSGFQKLLPFGSASQPMKPMDEGDLKLIFERFDQDQNGKLDKTEFKSLMMEIMNAVARGIDGFPMIVTLEKDSLLMKAVQLESVTNSPSKNHTQKTGLVTTLRKSLHGCEDCEVSVPESEDSNPKLAYYSTIYRRPLPISFCHVYASE</sequence>
<proteinExistence type="predicted"/>
<dbReference type="Gene3D" id="1.10.238.10">
    <property type="entry name" value="EF-hand"/>
    <property type="match status" value="1"/>
</dbReference>
<protein>
    <recommendedName>
        <fullName evidence="2">EF-hand domain-containing protein</fullName>
    </recommendedName>
</protein>
<dbReference type="Pfam" id="PF13499">
    <property type="entry name" value="EF-hand_7"/>
    <property type="match status" value="1"/>
</dbReference>
<dbReference type="SMART" id="SM00054">
    <property type="entry name" value="EFh"/>
    <property type="match status" value="2"/>
</dbReference>